<name>A0ACB0XKJ3_MELEN</name>
<dbReference type="EMBL" id="CAVMJV010000001">
    <property type="protein sequence ID" value="CAK5006274.1"/>
    <property type="molecule type" value="Genomic_DNA"/>
</dbReference>
<evidence type="ECO:0000313" key="2">
    <source>
        <dbReference type="Proteomes" id="UP001497535"/>
    </source>
</evidence>
<organism evidence="1 2">
    <name type="scientific">Meloidogyne enterolobii</name>
    <name type="common">Root-knot nematode worm</name>
    <name type="synonym">Meloidogyne mayaguensis</name>
    <dbReference type="NCBI Taxonomy" id="390850"/>
    <lineage>
        <taxon>Eukaryota</taxon>
        <taxon>Metazoa</taxon>
        <taxon>Ecdysozoa</taxon>
        <taxon>Nematoda</taxon>
        <taxon>Chromadorea</taxon>
        <taxon>Rhabditida</taxon>
        <taxon>Tylenchina</taxon>
        <taxon>Tylenchomorpha</taxon>
        <taxon>Tylenchoidea</taxon>
        <taxon>Meloidogynidae</taxon>
        <taxon>Meloidogyninae</taxon>
        <taxon>Meloidogyne</taxon>
    </lineage>
</organism>
<accession>A0ACB0XKJ3</accession>
<sequence length="249" mass="29787">MKNILEVLNAFEDNLGENKINLETLTETSFRQTSCNFFNKLRKSWSSFTKQVLTSLTTENINIDVLLGKMLNVYRFLSFGMFYNLEIKNKFVENFERIFQQQTNLKTPNSQNILNKAKNDYLIKQLRIKTISMFLAKNTNKIIFENKNYLIFEKDKFLKFFGNFIEENGIINLDFFEKINYLFKEKNEENENKMINFVEENDFNLKKFAKKLLNKIERQMNIIDQEKLGKHKTDFLKTEGHPLKSRILF</sequence>
<evidence type="ECO:0000313" key="1">
    <source>
        <dbReference type="EMBL" id="CAK5006274.1"/>
    </source>
</evidence>
<dbReference type="Proteomes" id="UP001497535">
    <property type="component" value="Unassembled WGS sequence"/>
</dbReference>
<protein>
    <submittedName>
        <fullName evidence="1">Uncharacterized protein</fullName>
    </submittedName>
</protein>
<gene>
    <name evidence="1" type="ORF">MENTE1834_LOCUS439</name>
</gene>
<reference evidence="1" key="1">
    <citation type="submission" date="2023-11" db="EMBL/GenBank/DDBJ databases">
        <authorList>
            <person name="Poullet M."/>
        </authorList>
    </citation>
    <scope>NUCLEOTIDE SEQUENCE</scope>
    <source>
        <strain evidence="1">E1834</strain>
    </source>
</reference>
<comment type="caution">
    <text evidence="1">The sequence shown here is derived from an EMBL/GenBank/DDBJ whole genome shotgun (WGS) entry which is preliminary data.</text>
</comment>
<proteinExistence type="predicted"/>
<keyword evidence="2" id="KW-1185">Reference proteome</keyword>